<dbReference type="PROSITE" id="PS50262">
    <property type="entry name" value="G_PROTEIN_RECEP_F1_2"/>
    <property type="match status" value="1"/>
</dbReference>
<gene>
    <name evidence="12" type="primary">LOC117348145</name>
</gene>
<dbReference type="GO" id="GO:0004984">
    <property type="term" value="F:olfactory receptor activity"/>
    <property type="evidence" value="ECO:0007669"/>
    <property type="project" value="InterPro"/>
</dbReference>
<dbReference type="CDD" id="cd15230">
    <property type="entry name" value="7tmA_OR5-like"/>
    <property type="match status" value="1"/>
</dbReference>
<feature type="transmembrane region" description="Helical" evidence="9">
    <location>
        <begin position="61"/>
        <end position="81"/>
    </location>
</feature>
<dbReference type="PANTHER" id="PTHR48018">
    <property type="entry name" value="OLFACTORY RECEPTOR"/>
    <property type="match status" value="1"/>
</dbReference>
<dbReference type="InParanoid" id="A0A6P8P465"/>
<feature type="transmembrane region" description="Helical" evidence="9">
    <location>
        <begin position="271"/>
        <end position="290"/>
    </location>
</feature>
<dbReference type="GeneID" id="117348145"/>
<evidence type="ECO:0000313" key="12">
    <source>
        <dbReference type="RefSeq" id="XP_033775740.1"/>
    </source>
</evidence>
<dbReference type="RefSeq" id="XP_033775740.1">
    <property type="nucleotide sequence ID" value="XM_033919849.1"/>
</dbReference>
<evidence type="ECO:0000313" key="11">
    <source>
        <dbReference type="Proteomes" id="UP000515159"/>
    </source>
</evidence>
<name>A0A6P8P465_GEOSA</name>
<feature type="transmembrane region" description="Helical" evidence="9">
    <location>
        <begin position="101"/>
        <end position="119"/>
    </location>
</feature>
<reference evidence="12" key="1">
    <citation type="submission" date="2025-08" db="UniProtKB">
        <authorList>
            <consortium name="RefSeq"/>
        </authorList>
    </citation>
    <scope>IDENTIFICATION</scope>
</reference>
<feature type="transmembrane region" description="Helical" evidence="9">
    <location>
        <begin position="139"/>
        <end position="157"/>
    </location>
</feature>
<keyword evidence="9" id="KW-0552">Olfaction</keyword>
<dbReference type="AlphaFoldDB" id="A0A6P8P465"/>
<dbReference type="Pfam" id="PF13853">
    <property type="entry name" value="7tm_4"/>
    <property type="match status" value="1"/>
</dbReference>
<keyword evidence="2 8" id="KW-0812">Transmembrane</keyword>
<evidence type="ECO:0000256" key="2">
    <source>
        <dbReference type="ARBA" id="ARBA00022692"/>
    </source>
</evidence>
<protein>
    <recommendedName>
        <fullName evidence="9">Olfactory receptor</fullName>
    </recommendedName>
</protein>
<dbReference type="OrthoDB" id="9890226at2759"/>
<evidence type="ECO:0000256" key="1">
    <source>
        <dbReference type="ARBA" id="ARBA00004141"/>
    </source>
</evidence>
<accession>A0A6P8P465</accession>
<feature type="transmembrane region" description="Helical" evidence="9">
    <location>
        <begin position="196"/>
        <end position="220"/>
    </location>
</feature>
<evidence type="ECO:0000259" key="10">
    <source>
        <dbReference type="PROSITE" id="PS50262"/>
    </source>
</evidence>
<sequence length="321" mass="36349">MEWTNRTVTEFIFLGFTSDPMLQILLFFMLLLVYISTLLGNTCIIILIYTNPHLHTPMYFFISHLSFLDICYSSVIAPKTLENLLAEHKAISFLGCAVQMYFYAAYANIEALMLGVMAYDRYMAICSPLLYAINMNRRVCIQLVAGAYMGGFINSLIHTSMAFRLTFCGPNMISHFYCDVPPVLKLSCSDTSANELLLFIIVTLNSSVSFGTIIISYTYILSTIMRIQSAGGKVKAFNTCASHLTAVLIFFGTILFMYLRPKSNYGYQNNLASVFYAVVIPMLNPMIYSLRNKEVKGAFNKTIKPLFARQWWTHAIKSNIK</sequence>
<dbReference type="KEGG" id="gsh:117348145"/>
<keyword evidence="9" id="KW-1003">Cell membrane</keyword>
<dbReference type="Gene3D" id="1.20.1070.10">
    <property type="entry name" value="Rhodopsin 7-helix transmembrane proteins"/>
    <property type="match status" value="1"/>
</dbReference>
<dbReference type="Proteomes" id="UP000515159">
    <property type="component" value="Chromosome 14"/>
</dbReference>
<keyword evidence="5 9" id="KW-0472">Membrane</keyword>
<evidence type="ECO:0000256" key="8">
    <source>
        <dbReference type="RuleBase" id="RU000688"/>
    </source>
</evidence>
<comment type="similarity">
    <text evidence="8">Belongs to the G-protein coupled receptor 1 family.</text>
</comment>
<organism evidence="11 12">
    <name type="scientific">Geotrypetes seraphini</name>
    <name type="common">Gaboon caecilian</name>
    <name type="synonym">Caecilia seraphini</name>
    <dbReference type="NCBI Taxonomy" id="260995"/>
    <lineage>
        <taxon>Eukaryota</taxon>
        <taxon>Metazoa</taxon>
        <taxon>Chordata</taxon>
        <taxon>Craniata</taxon>
        <taxon>Vertebrata</taxon>
        <taxon>Euteleostomi</taxon>
        <taxon>Amphibia</taxon>
        <taxon>Gymnophiona</taxon>
        <taxon>Geotrypetes</taxon>
    </lineage>
</organism>
<evidence type="ECO:0000256" key="6">
    <source>
        <dbReference type="ARBA" id="ARBA00023170"/>
    </source>
</evidence>
<dbReference type="InterPro" id="IPR000276">
    <property type="entry name" value="GPCR_Rhodpsn"/>
</dbReference>
<evidence type="ECO:0000256" key="9">
    <source>
        <dbReference type="RuleBase" id="RU363047"/>
    </source>
</evidence>
<keyword evidence="3 9" id="KW-1133">Transmembrane helix</keyword>
<dbReference type="PRINTS" id="PR00237">
    <property type="entry name" value="GPCRRHODOPSN"/>
</dbReference>
<proteinExistence type="inferred from homology"/>
<evidence type="ECO:0000256" key="5">
    <source>
        <dbReference type="ARBA" id="ARBA00023136"/>
    </source>
</evidence>
<dbReference type="PROSITE" id="PS00237">
    <property type="entry name" value="G_PROTEIN_RECEP_F1_1"/>
    <property type="match status" value="1"/>
</dbReference>
<keyword evidence="6 8" id="KW-0675">Receptor</keyword>
<evidence type="ECO:0000256" key="7">
    <source>
        <dbReference type="ARBA" id="ARBA00023224"/>
    </source>
</evidence>
<evidence type="ECO:0000256" key="4">
    <source>
        <dbReference type="ARBA" id="ARBA00023040"/>
    </source>
</evidence>
<keyword evidence="11" id="KW-1185">Reference proteome</keyword>
<keyword evidence="7 8" id="KW-0807">Transducer</keyword>
<dbReference type="InterPro" id="IPR000725">
    <property type="entry name" value="Olfact_rcpt"/>
</dbReference>
<keyword evidence="4 8" id="KW-0297">G-protein coupled receptor</keyword>
<dbReference type="PRINTS" id="PR00245">
    <property type="entry name" value="OLFACTORYR"/>
</dbReference>
<dbReference type="SUPFAM" id="SSF81321">
    <property type="entry name" value="Family A G protein-coupled receptor-like"/>
    <property type="match status" value="1"/>
</dbReference>
<dbReference type="GO" id="GO:0005886">
    <property type="term" value="C:plasma membrane"/>
    <property type="evidence" value="ECO:0007669"/>
    <property type="project" value="UniProtKB-SubCell"/>
</dbReference>
<dbReference type="GO" id="GO:0004930">
    <property type="term" value="F:G protein-coupled receptor activity"/>
    <property type="evidence" value="ECO:0007669"/>
    <property type="project" value="UniProtKB-KW"/>
</dbReference>
<evidence type="ECO:0000256" key="3">
    <source>
        <dbReference type="ARBA" id="ARBA00022989"/>
    </source>
</evidence>
<feature type="domain" description="G-protein coupled receptors family 1 profile" evidence="10">
    <location>
        <begin position="40"/>
        <end position="288"/>
    </location>
</feature>
<dbReference type="InterPro" id="IPR017452">
    <property type="entry name" value="GPCR_Rhodpsn_7TM"/>
</dbReference>
<feature type="transmembrane region" description="Helical" evidence="9">
    <location>
        <begin position="24"/>
        <end position="49"/>
    </location>
</feature>
<dbReference type="FunFam" id="1.20.1070.10:FF:000003">
    <property type="entry name" value="Olfactory receptor"/>
    <property type="match status" value="1"/>
</dbReference>
<comment type="subcellular location">
    <subcellularLocation>
        <location evidence="9">Cell membrane</location>
        <topology evidence="9">Multi-pass membrane protein</topology>
    </subcellularLocation>
    <subcellularLocation>
        <location evidence="1">Membrane</location>
        <topology evidence="1">Multi-pass membrane protein</topology>
    </subcellularLocation>
</comment>
<feature type="transmembrane region" description="Helical" evidence="9">
    <location>
        <begin position="241"/>
        <end position="259"/>
    </location>
</feature>
<keyword evidence="9" id="KW-0716">Sensory transduction</keyword>